<evidence type="ECO:0000313" key="6">
    <source>
        <dbReference type="Proteomes" id="UP001229773"/>
    </source>
</evidence>
<feature type="domain" description="M23ase beta-sheet core" evidence="4">
    <location>
        <begin position="338"/>
        <end position="429"/>
    </location>
</feature>
<dbReference type="EMBL" id="CP132375">
    <property type="protein sequence ID" value="WLS97576.1"/>
    <property type="molecule type" value="Genomic_DNA"/>
</dbReference>
<accession>A0ABD7YZ86</accession>
<feature type="coiled-coil region" evidence="1">
    <location>
        <begin position="62"/>
        <end position="117"/>
    </location>
</feature>
<feature type="region of interest" description="Disordered" evidence="2">
    <location>
        <begin position="243"/>
        <end position="287"/>
    </location>
</feature>
<dbReference type="InterPro" id="IPR050570">
    <property type="entry name" value="Cell_wall_metabolism_enzyme"/>
</dbReference>
<evidence type="ECO:0000259" key="4">
    <source>
        <dbReference type="Pfam" id="PF01551"/>
    </source>
</evidence>
<dbReference type="RefSeq" id="WP_025330645.1">
    <property type="nucleotide sequence ID" value="NZ_CP132375.1"/>
</dbReference>
<protein>
    <submittedName>
        <fullName evidence="5">Peptidoglycan DD-metalloendopeptidase family protein</fullName>
    </submittedName>
</protein>
<dbReference type="GeneID" id="32536765"/>
<proteinExistence type="predicted"/>
<evidence type="ECO:0000256" key="2">
    <source>
        <dbReference type="SAM" id="MobiDB-lite"/>
    </source>
</evidence>
<name>A0ABD7YZ86_9NEIS</name>
<dbReference type="PANTHER" id="PTHR21666">
    <property type="entry name" value="PEPTIDASE-RELATED"/>
    <property type="match status" value="1"/>
</dbReference>
<keyword evidence="1" id="KW-0175">Coiled coil</keyword>
<sequence>MKSLFCLILIWCSTLFSLAIAANNQKIQQPTGELKQVHQAISATQNQISKTTVEQKKIDASMAATDQQLNQAKNELHRIQQQQQTSMRQLQTLQTNLDKTRTQIAETQTQIARLLNAHYRNRQPNSVYLMLKKDPSDQKGRSLQYIRYLNEANEQVIQRLREQQLRMNAQQQAINNQQQQLSSLQKKQQQLINKLRNEHTIQQSKFSVLNQQLQVQNKQLQSLKADEKRLNNLLSRLSAQATMRRLAQTQPKPPKQTIKPKNTGQPQITPSNDAGNNDTDSTRPPSTLTAEDLALQATENIKTPLIKGLAQKQGRLPRPVNGSISGKFGENRPNGGIWKGLFFSCNNAAVHSISNGNVVYAAFLQGYGNTVIIDHGEGYISIYTGLSSVNVSAGSILSSGQTIGISGKLPDGQNGLYFEIRYHNQAMNPLSWLR</sequence>
<evidence type="ECO:0000256" key="3">
    <source>
        <dbReference type="SAM" id="SignalP"/>
    </source>
</evidence>
<feature type="chain" id="PRO_5044754551" evidence="3">
    <location>
        <begin position="22"/>
        <end position="434"/>
    </location>
</feature>
<dbReference type="SUPFAM" id="SSF51261">
    <property type="entry name" value="Duplicated hybrid motif"/>
    <property type="match status" value="1"/>
</dbReference>
<dbReference type="Gene3D" id="2.70.70.10">
    <property type="entry name" value="Glucose Permease (Domain IIA)"/>
    <property type="match status" value="1"/>
</dbReference>
<dbReference type="AlphaFoldDB" id="A0ABD7YZ86"/>
<dbReference type="InterPro" id="IPR011055">
    <property type="entry name" value="Dup_hybrid_motif"/>
</dbReference>
<feature type="coiled-coil region" evidence="1">
    <location>
        <begin position="153"/>
        <end position="240"/>
    </location>
</feature>
<reference evidence="5 6" key="1">
    <citation type="submission" date="2023-08" db="EMBL/GenBank/DDBJ databases">
        <title>Complete genome sequences of 12 bacterial strains from the honey bee gut, resolved with long-read nanopore sequencing.</title>
        <authorList>
            <person name="Kwong W.K."/>
            <person name="Acheampong S."/>
            <person name="Polat M.F."/>
        </authorList>
    </citation>
    <scope>NUCLEOTIDE SEQUENCE [LARGE SCALE GENOMIC DNA]</scope>
    <source>
        <strain evidence="6">wkB9</strain>
    </source>
</reference>
<organism evidence="5 6">
    <name type="scientific">Snodgrassella alvi</name>
    <dbReference type="NCBI Taxonomy" id="1196083"/>
    <lineage>
        <taxon>Bacteria</taxon>
        <taxon>Pseudomonadati</taxon>
        <taxon>Pseudomonadota</taxon>
        <taxon>Betaproteobacteria</taxon>
        <taxon>Neisseriales</taxon>
        <taxon>Neisseriaceae</taxon>
        <taxon>Snodgrassella</taxon>
    </lineage>
</organism>
<evidence type="ECO:0000256" key="1">
    <source>
        <dbReference type="SAM" id="Coils"/>
    </source>
</evidence>
<dbReference type="PANTHER" id="PTHR21666:SF291">
    <property type="entry name" value="STAGE II SPORULATION PROTEIN Q"/>
    <property type="match status" value="1"/>
</dbReference>
<dbReference type="Proteomes" id="UP001229773">
    <property type="component" value="Chromosome"/>
</dbReference>
<dbReference type="Gene3D" id="6.10.250.3150">
    <property type="match status" value="1"/>
</dbReference>
<evidence type="ECO:0000313" key="5">
    <source>
        <dbReference type="EMBL" id="WLS97576.1"/>
    </source>
</evidence>
<dbReference type="Pfam" id="PF01551">
    <property type="entry name" value="Peptidase_M23"/>
    <property type="match status" value="1"/>
</dbReference>
<dbReference type="CDD" id="cd12797">
    <property type="entry name" value="M23_peptidase"/>
    <property type="match status" value="1"/>
</dbReference>
<dbReference type="InterPro" id="IPR016047">
    <property type="entry name" value="M23ase_b-sheet_dom"/>
</dbReference>
<feature type="compositionally biased region" description="Polar residues" evidence="2">
    <location>
        <begin position="264"/>
        <end position="287"/>
    </location>
</feature>
<gene>
    <name evidence="5" type="ORF">RAM05_06795</name>
</gene>
<feature type="signal peptide" evidence="3">
    <location>
        <begin position="1"/>
        <end position="21"/>
    </location>
</feature>
<keyword evidence="3" id="KW-0732">Signal</keyword>